<dbReference type="EMBL" id="MU825920">
    <property type="protein sequence ID" value="KAJ7382553.1"/>
    <property type="molecule type" value="Genomic_DNA"/>
</dbReference>
<name>A0A9W9ZKT8_9CNID</name>
<reference evidence="2" key="1">
    <citation type="submission" date="2023-01" db="EMBL/GenBank/DDBJ databases">
        <title>Genome assembly of the deep-sea coral Lophelia pertusa.</title>
        <authorList>
            <person name="Herrera S."/>
            <person name="Cordes E."/>
        </authorList>
    </citation>
    <scope>NUCLEOTIDE SEQUENCE</scope>
    <source>
        <strain evidence="2">USNM1676648</strain>
        <tissue evidence="2">Polyp</tissue>
    </source>
</reference>
<evidence type="ECO:0000313" key="2">
    <source>
        <dbReference type="EMBL" id="KAJ7382553.1"/>
    </source>
</evidence>
<accession>A0A9W9ZKT8</accession>
<sequence>MDSAKAESDEELLRMSLQGLKELQQRLQQRNAHLQDVHILPGLSSRIDTIFWKLALIGLSDYSSDSEDSADDGDGKQDGRKEQAVEVAGESCFFSIEDNSHESSRIPSNIQLSSPANGSPLINAPEVDEPDLQCQNAVTEIEESVMSSLRTDEIETTLKQTTPEAVHSLKKPFLSHMPLGYNGALEELQKKWRAKEKECTDLRIQTQCSDLQRKLEESRGQCAQQQVTVEEKWRVEKEYTDLQTQCCDLQRKLEESKGQSAEKQVTIEEMTRRIGVLEDEHRPQLTKTTQENTAKPCVVIRPWVPDIPDSDGPSGGEQCVGALNVIALTLDQPDDD</sequence>
<evidence type="ECO:0000256" key="1">
    <source>
        <dbReference type="SAM" id="MobiDB-lite"/>
    </source>
</evidence>
<proteinExistence type="predicted"/>
<evidence type="ECO:0000313" key="3">
    <source>
        <dbReference type="Proteomes" id="UP001163046"/>
    </source>
</evidence>
<keyword evidence="3" id="KW-1185">Reference proteome</keyword>
<feature type="compositionally biased region" description="Basic and acidic residues" evidence="1">
    <location>
        <begin position="73"/>
        <end position="84"/>
    </location>
</feature>
<protein>
    <submittedName>
        <fullName evidence="2">Uncharacterized protein</fullName>
    </submittedName>
</protein>
<dbReference type="Proteomes" id="UP001163046">
    <property type="component" value="Unassembled WGS sequence"/>
</dbReference>
<comment type="caution">
    <text evidence="2">The sequence shown here is derived from an EMBL/GenBank/DDBJ whole genome shotgun (WGS) entry which is preliminary data.</text>
</comment>
<dbReference type="AlphaFoldDB" id="A0A9W9ZKT8"/>
<feature type="region of interest" description="Disordered" evidence="1">
    <location>
        <begin position="63"/>
        <end position="84"/>
    </location>
</feature>
<organism evidence="2 3">
    <name type="scientific">Desmophyllum pertusum</name>
    <dbReference type="NCBI Taxonomy" id="174260"/>
    <lineage>
        <taxon>Eukaryota</taxon>
        <taxon>Metazoa</taxon>
        <taxon>Cnidaria</taxon>
        <taxon>Anthozoa</taxon>
        <taxon>Hexacorallia</taxon>
        <taxon>Scleractinia</taxon>
        <taxon>Caryophylliina</taxon>
        <taxon>Caryophylliidae</taxon>
        <taxon>Desmophyllum</taxon>
    </lineage>
</organism>
<gene>
    <name evidence="2" type="ORF">OS493_034189</name>
</gene>